<keyword evidence="3" id="KW-1185">Reference proteome</keyword>
<dbReference type="Gene3D" id="2.40.50.140">
    <property type="entry name" value="Nucleic acid-binding proteins"/>
    <property type="match status" value="1"/>
</dbReference>
<dbReference type="Proteomes" id="UP000730161">
    <property type="component" value="Unassembled WGS sequence"/>
</dbReference>
<comment type="caution">
    <text evidence="2">The sequence shown here is derived from an EMBL/GenBank/DDBJ whole genome shotgun (WGS) entry which is preliminary data.</text>
</comment>
<proteinExistence type="predicted"/>
<feature type="transmembrane region" description="Helical" evidence="1">
    <location>
        <begin position="12"/>
        <end position="30"/>
    </location>
</feature>
<reference evidence="2" key="1">
    <citation type="submission" date="2014-12" db="EMBL/GenBank/DDBJ databases">
        <authorList>
            <person name="Huang H.-H."/>
            <person name="Chen S.-C."/>
            <person name="Lai M.-C."/>
        </authorList>
    </citation>
    <scope>NUCLEOTIDE SEQUENCE</scope>
    <source>
        <strain evidence="2">K1F9705b</strain>
    </source>
</reference>
<protein>
    <submittedName>
        <fullName evidence="2">Nucleotide-binding protein</fullName>
    </submittedName>
</protein>
<evidence type="ECO:0000313" key="3">
    <source>
        <dbReference type="Proteomes" id="UP000730161"/>
    </source>
</evidence>
<evidence type="ECO:0000256" key="1">
    <source>
        <dbReference type="SAM" id="Phobius"/>
    </source>
</evidence>
<dbReference type="InterPro" id="IPR036700">
    <property type="entry name" value="BOBF_sf"/>
</dbReference>
<gene>
    <name evidence="2" type="ORF">RJ53_10635</name>
</gene>
<feature type="transmembrane region" description="Helical" evidence="1">
    <location>
        <begin position="36"/>
        <end position="58"/>
    </location>
</feature>
<sequence length="183" mass="20890">MKIGNITVRLSIAHLGVFLFFTGVLLFTFFDTGMDYSLLVWGVPTLLLILTIPLAMNYMSQSQYRDLRPMYEAEAQTIRTNQISEALIGKPVRLEGVIERAHFKFLNRPQYLLADRTGEVSVKMFTNPEEDIAVGDVVEVLGSVIRRYIISGDPVVNGVSIRRKVKEKPVETEKNEKKEKRRK</sequence>
<evidence type="ECO:0000313" key="2">
    <source>
        <dbReference type="EMBL" id="MBR1369908.1"/>
    </source>
</evidence>
<dbReference type="OrthoDB" id="111893at2157"/>
<dbReference type="InterPro" id="IPR012340">
    <property type="entry name" value="NA-bd_OB-fold"/>
</dbReference>
<name>A0A8J7W9E2_9EURY</name>
<dbReference type="EMBL" id="JWHL01000024">
    <property type="protein sequence ID" value="MBR1369908.1"/>
    <property type="molecule type" value="Genomic_DNA"/>
</dbReference>
<keyword evidence="1" id="KW-0472">Membrane</keyword>
<dbReference type="AlphaFoldDB" id="A0A8J7W9E2"/>
<dbReference type="SUPFAM" id="SSF101756">
    <property type="entry name" value="Hypothetical protein YgiW"/>
    <property type="match status" value="1"/>
</dbReference>
<keyword evidence="1" id="KW-1133">Transmembrane helix</keyword>
<accession>A0A8J7W9E2</accession>
<dbReference type="RefSeq" id="WP_211531665.1">
    <property type="nucleotide sequence ID" value="NZ_JWHL01000024.1"/>
</dbReference>
<keyword evidence="1" id="KW-0812">Transmembrane</keyword>
<organism evidence="2 3">
    <name type="scientific">Methanocalculus chunghsingensis</name>
    <dbReference type="NCBI Taxonomy" id="156457"/>
    <lineage>
        <taxon>Archaea</taxon>
        <taxon>Methanobacteriati</taxon>
        <taxon>Methanobacteriota</taxon>
        <taxon>Stenosarchaea group</taxon>
        <taxon>Methanomicrobia</taxon>
        <taxon>Methanomicrobiales</taxon>
        <taxon>Methanocalculaceae</taxon>
        <taxon>Methanocalculus</taxon>
    </lineage>
</organism>